<proteinExistence type="inferred from homology"/>
<dbReference type="InterPro" id="IPR051324">
    <property type="entry name" value="Stress/Tellurium_Resist"/>
</dbReference>
<evidence type="ECO:0000259" key="2">
    <source>
        <dbReference type="Pfam" id="PF02342"/>
    </source>
</evidence>
<dbReference type="RefSeq" id="WP_123270144.1">
    <property type="nucleotide sequence ID" value="NZ_RJJQ01000002.1"/>
</dbReference>
<gene>
    <name evidence="3" type="ORF">EFY87_03980</name>
</gene>
<dbReference type="AlphaFoldDB" id="A0A3M9MI35"/>
<keyword evidence="4" id="KW-1185">Reference proteome</keyword>
<comment type="similarity">
    <text evidence="1">Belongs to the CAPAB/TerDEXZ family.</text>
</comment>
<evidence type="ECO:0000256" key="1">
    <source>
        <dbReference type="ARBA" id="ARBA00008775"/>
    </source>
</evidence>
<dbReference type="PANTHER" id="PTHR32097:SF4">
    <property type="entry name" value="GENERAL STRESS PROTEIN 16U"/>
    <property type="match status" value="1"/>
</dbReference>
<comment type="caution">
    <text evidence="3">The sequence shown here is derived from an EMBL/GenBank/DDBJ whole genome shotgun (WGS) entry which is preliminary data.</text>
</comment>
<sequence length="194" mass="20601">MPVNLSKGANISLEKAAPGMSTAMVGLGWNPRTTDGAQFDLDASALLLADTGKVRTQADFVFYNNLTGDNGAVQHLGDNRTGEGEGDDEQIKISLGQVSPDVQRIAFVASIDQADARGQNFGQVSDAYIRVFDADDPTNSEKGARFDLGEDAATESALVFGELYRNSGEWKFRAVGQGYSSGLAGVIRDFGLDV</sequence>
<reference evidence="3 4" key="1">
    <citation type="submission" date="2018-11" db="EMBL/GenBank/DDBJ databases">
        <title>Draft genome of Simplicispira Flexivirga sp. BO-16.</title>
        <authorList>
            <person name="Im W.T."/>
        </authorList>
    </citation>
    <scope>NUCLEOTIDE SEQUENCE [LARGE SCALE GENOMIC DNA]</scope>
    <source>
        <strain evidence="3 4">BO-16</strain>
    </source>
</reference>
<dbReference type="Pfam" id="PF02342">
    <property type="entry name" value="TerD"/>
    <property type="match status" value="1"/>
</dbReference>
<name>A0A3M9MI35_9MICO</name>
<dbReference type="EMBL" id="RJJQ01000002">
    <property type="protein sequence ID" value="RNI24855.1"/>
    <property type="molecule type" value="Genomic_DNA"/>
</dbReference>
<protein>
    <submittedName>
        <fullName evidence="3">TerD family protein</fullName>
    </submittedName>
</protein>
<organism evidence="3 4">
    <name type="scientific">Flexivirga caeni</name>
    <dbReference type="NCBI Taxonomy" id="2294115"/>
    <lineage>
        <taxon>Bacteria</taxon>
        <taxon>Bacillati</taxon>
        <taxon>Actinomycetota</taxon>
        <taxon>Actinomycetes</taxon>
        <taxon>Micrococcales</taxon>
        <taxon>Dermacoccaceae</taxon>
        <taxon>Flexivirga</taxon>
    </lineage>
</organism>
<feature type="domain" description="TerD" evidence="2">
    <location>
        <begin position="1"/>
        <end position="190"/>
    </location>
</feature>
<dbReference type="Proteomes" id="UP000271678">
    <property type="component" value="Unassembled WGS sequence"/>
</dbReference>
<dbReference type="InterPro" id="IPR003325">
    <property type="entry name" value="TerD"/>
</dbReference>
<dbReference type="PANTHER" id="PTHR32097">
    <property type="entry name" value="CAMP-BINDING PROTEIN 1-RELATED"/>
    <property type="match status" value="1"/>
</dbReference>
<dbReference type="CDD" id="cd06974">
    <property type="entry name" value="TerD_like"/>
    <property type="match status" value="1"/>
</dbReference>
<evidence type="ECO:0000313" key="3">
    <source>
        <dbReference type="EMBL" id="RNI24855.1"/>
    </source>
</evidence>
<accession>A0A3M9MI35</accession>
<dbReference type="OrthoDB" id="56224at2"/>
<evidence type="ECO:0000313" key="4">
    <source>
        <dbReference type="Proteomes" id="UP000271678"/>
    </source>
</evidence>
<dbReference type="Gene3D" id="2.60.60.30">
    <property type="entry name" value="sav2460 like domains"/>
    <property type="match status" value="1"/>
</dbReference>